<dbReference type="EMBL" id="ML180048">
    <property type="protein sequence ID" value="THU79282.1"/>
    <property type="molecule type" value="Genomic_DNA"/>
</dbReference>
<name>A0A4S8KTU0_DENBC</name>
<sequence>MVWSEVEHIQSTVGNRTTTRIFKDIMQTTRLRRTSRKTNCFNMFVHIEIQRINEGNECASEIAERWNSMSEDKQKAATDGTLKELGDSHENRQLSIHNSSLSTFHDFRTSMDAVKLERPSSLLCDQTLATSTGLNVFSTSDRLIEFINTAFKQPISDVTARMESYMILGVEEECAGHTMIPQIQALGSPMGCPSPWFLALGTSQNFVYDTSGKAPLSMVTKWDPYIFLSGVHGYQWDPWVSSVVSVGFHGSHGIHRIYGLHGLLGGFLCKFPSGLPSGLPAGLPGERSGCPQTPTESYGFPRIATESHGEPRIALDSFIDTVLVVAQVTHTLSNWLFVMTWCQGTPCPHLEGQFKSTGGHRVLETSTFFHFWDSWDLSDRHAFGSFFNRWRHGDEVQTSGQAVVDSIGFLSHKSKFFAVDLAAKSGVSIQVWRISEKGITAPIG</sequence>
<keyword evidence="2" id="KW-1185">Reference proteome</keyword>
<evidence type="ECO:0000313" key="1">
    <source>
        <dbReference type="EMBL" id="THU79282.1"/>
    </source>
</evidence>
<dbReference type="CDD" id="cd00084">
    <property type="entry name" value="HMG-box_SF"/>
    <property type="match status" value="1"/>
</dbReference>
<protein>
    <submittedName>
        <fullName evidence="1">Uncharacterized protein</fullName>
    </submittedName>
</protein>
<dbReference type="OrthoDB" id="3033638at2759"/>
<accession>A0A4S8KTU0</accession>
<evidence type="ECO:0000313" key="2">
    <source>
        <dbReference type="Proteomes" id="UP000297245"/>
    </source>
</evidence>
<reference evidence="1 2" key="1">
    <citation type="journal article" date="2019" name="Nat. Ecol. Evol.">
        <title>Megaphylogeny resolves global patterns of mushroom evolution.</title>
        <authorList>
            <person name="Varga T."/>
            <person name="Krizsan K."/>
            <person name="Foldi C."/>
            <person name="Dima B."/>
            <person name="Sanchez-Garcia M."/>
            <person name="Sanchez-Ramirez S."/>
            <person name="Szollosi G.J."/>
            <person name="Szarkandi J.G."/>
            <person name="Papp V."/>
            <person name="Albert L."/>
            <person name="Andreopoulos W."/>
            <person name="Angelini C."/>
            <person name="Antonin V."/>
            <person name="Barry K.W."/>
            <person name="Bougher N.L."/>
            <person name="Buchanan P."/>
            <person name="Buyck B."/>
            <person name="Bense V."/>
            <person name="Catcheside P."/>
            <person name="Chovatia M."/>
            <person name="Cooper J."/>
            <person name="Damon W."/>
            <person name="Desjardin D."/>
            <person name="Finy P."/>
            <person name="Geml J."/>
            <person name="Haridas S."/>
            <person name="Hughes K."/>
            <person name="Justo A."/>
            <person name="Karasinski D."/>
            <person name="Kautmanova I."/>
            <person name="Kiss B."/>
            <person name="Kocsube S."/>
            <person name="Kotiranta H."/>
            <person name="LaButti K.M."/>
            <person name="Lechner B.E."/>
            <person name="Liimatainen K."/>
            <person name="Lipzen A."/>
            <person name="Lukacs Z."/>
            <person name="Mihaltcheva S."/>
            <person name="Morgado L.N."/>
            <person name="Niskanen T."/>
            <person name="Noordeloos M.E."/>
            <person name="Ohm R.A."/>
            <person name="Ortiz-Santana B."/>
            <person name="Ovrebo C."/>
            <person name="Racz N."/>
            <person name="Riley R."/>
            <person name="Savchenko A."/>
            <person name="Shiryaev A."/>
            <person name="Soop K."/>
            <person name="Spirin V."/>
            <person name="Szebenyi C."/>
            <person name="Tomsovsky M."/>
            <person name="Tulloss R.E."/>
            <person name="Uehling J."/>
            <person name="Grigoriev I.V."/>
            <person name="Vagvolgyi C."/>
            <person name="Papp T."/>
            <person name="Martin F.M."/>
            <person name="Miettinen O."/>
            <person name="Hibbett D.S."/>
            <person name="Nagy L.G."/>
        </authorList>
    </citation>
    <scope>NUCLEOTIDE SEQUENCE [LARGE SCALE GENOMIC DNA]</scope>
    <source>
        <strain evidence="1 2">CBS 962.96</strain>
    </source>
</reference>
<organism evidence="1 2">
    <name type="scientific">Dendrothele bispora (strain CBS 962.96)</name>
    <dbReference type="NCBI Taxonomy" id="1314807"/>
    <lineage>
        <taxon>Eukaryota</taxon>
        <taxon>Fungi</taxon>
        <taxon>Dikarya</taxon>
        <taxon>Basidiomycota</taxon>
        <taxon>Agaricomycotina</taxon>
        <taxon>Agaricomycetes</taxon>
        <taxon>Agaricomycetidae</taxon>
        <taxon>Agaricales</taxon>
        <taxon>Agaricales incertae sedis</taxon>
        <taxon>Dendrothele</taxon>
    </lineage>
</organism>
<gene>
    <name evidence="1" type="ORF">K435DRAFT_845519</name>
</gene>
<dbReference type="Proteomes" id="UP000297245">
    <property type="component" value="Unassembled WGS sequence"/>
</dbReference>
<proteinExistence type="predicted"/>
<dbReference type="AlphaFoldDB" id="A0A4S8KTU0"/>